<protein>
    <recommendedName>
        <fullName evidence="4">Lipoprotein</fullName>
    </recommendedName>
</protein>
<organism evidence="2 3">
    <name type="scientific">Streptosporangium roseum (strain ATCC 12428 / DSM 43021 / JCM 3005 / KCTC 9067 / NCIMB 10171 / NRRL 2505 / NI 9100)</name>
    <dbReference type="NCBI Taxonomy" id="479432"/>
    <lineage>
        <taxon>Bacteria</taxon>
        <taxon>Bacillati</taxon>
        <taxon>Actinomycetota</taxon>
        <taxon>Actinomycetes</taxon>
        <taxon>Streptosporangiales</taxon>
        <taxon>Streptosporangiaceae</taxon>
        <taxon>Streptosporangium</taxon>
    </lineage>
</organism>
<sequence>MPSRLLASLIVLLLCSCSTATPGGPAPAAATTAPAGRAYEGPALPGLATEQAWTLPLGSIRDAVAVGKSFAVLGRAADTFALQVIDAATGKELKSIPIEDEDATLRADTDHGKPVAVVRHRRQLAASGLTAESSQVSDLVIDETGSEVWRSPEDGDGRQGTFFIGGYAAEGEADGAGLSNVSKLSTLAGEQAVALPIGAEEENSLLGVIKDKAVYWPRGMLLDEEAAVVHGFDLSKGGSLAWRLPRDVQGRTIVGDFLLTWQSDGMSSTHSLYDLMAGERVGGFEVSNSVGVRCATSAFDADSDTVLCDEPLTLIDSRTGKLLVPTVENQREVSVESAFGGIAYLKVKQEQGAEPLYLALDDRTGKVLGDNLPAAPLAVSTDDYALIWHKLHAFGFKRTA</sequence>
<keyword evidence="3" id="KW-1185">Reference proteome</keyword>
<evidence type="ECO:0000313" key="2">
    <source>
        <dbReference type="EMBL" id="ACZ83222.1"/>
    </source>
</evidence>
<dbReference type="PROSITE" id="PS51257">
    <property type="entry name" value="PROKAR_LIPOPROTEIN"/>
    <property type="match status" value="1"/>
</dbReference>
<dbReference type="AlphaFoldDB" id="D2AXP2"/>
<keyword evidence="1" id="KW-0732">Signal</keyword>
<feature type="chain" id="PRO_5038977678" description="Lipoprotein" evidence="1">
    <location>
        <begin position="21"/>
        <end position="400"/>
    </location>
</feature>
<name>D2AXP2_STRRD</name>
<dbReference type="EMBL" id="CP001814">
    <property type="protein sequence ID" value="ACZ83222.1"/>
    <property type="molecule type" value="Genomic_DNA"/>
</dbReference>
<dbReference type="RefSeq" id="WP_012886968.1">
    <property type="nucleotide sequence ID" value="NC_013595.1"/>
</dbReference>
<accession>D2AXP2</accession>
<dbReference type="Proteomes" id="UP000002029">
    <property type="component" value="Chromosome"/>
</dbReference>
<gene>
    <name evidence="2" type="ordered locus">Sros_0171</name>
</gene>
<dbReference type="InterPro" id="IPR011047">
    <property type="entry name" value="Quinoprotein_ADH-like_sf"/>
</dbReference>
<dbReference type="KEGG" id="sro:Sros_0171"/>
<dbReference type="HOGENOM" id="CLU_688717_0_0_11"/>
<proteinExistence type="predicted"/>
<evidence type="ECO:0000313" key="3">
    <source>
        <dbReference type="Proteomes" id="UP000002029"/>
    </source>
</evidence>
<reference evidence="2 3" key="1">
    <citation type="journal article" date="2010" name="Stand. Genomic Sci.">
        <title>Complete genome sequence of Streptosporangium roseum type strain (NI 9100).</title>
        <authorList>
            <person name="Nolan M."/>
            <person name="Sikorski J."/>
            <person name="Jando M."/>
            <person name="Lucas S."/>
            <person name="Lapidus A."/>
            <person name="Glavina Del Rio T."/>
            <person name="Chen F."/>
            <person name="Tice H."/>
            <person name="Pitluck S."/>
            <person name="Cheng J.F."/>
            <person name="Chertkov O."/>
            <person name="Sims D."/>
            <person name="Meincke L."/>
            <person name="Brettin T."/>
            <person name="Han C."/>
            <person name="Detter J.C."/>
            <person name="Bruce D."/>
            <person name="Goodwin L."/>
            <person name="Land M."/>
            <person name="Hauser L."/>
            <person name="Chang Y.J."/>
            <person name="Jeffries C.D."/>
            <person name="Ivanova N."/>
            <person name="Mavromatis K."/>
            <person name="Mikhailova N."/>
            <person name="Chen A."/>
            <person name="Palaniappan K."/>
            <person name="Chain P."/>
            <person name="Rohde M."/>
            <person name="Goker M."/>
            <person name="Bristow J."/>
            <person name="Eisen J.A."/>
            <person name="Markowitz V."/>
            <person name="Hugenholtz P."/>
            <person name="Kyrpides N.C."/>
            <person name="Klenk H.P."/>
        </authorList>
    </citation>
    <scope>NUCLEOTIDE SEQUENCE [LARGE SCALE GENOMIC DNA]</scope>
    <source>
        <strain evidence="3">ATCC 12428 / DSM 43021 / JCM 3005 / NI 9100</strain>
    </source>
</reference>
<dbReference type="SUPFAM" id="SSF50998">
    <property type="entry name" value="Quinoprotein alcohol dehydrogenase-like"/>
    <property type="match status" value="1"/>
</dbReference>
<evidence type="ECO:0000256" key="1">
    <source>
        <dbReference type="SAM" id="SignalP"/>
    </source>
</evidence>
<feature type="signal peptide" evidence="1">
    <location>
        <begin position="1"/>
        <end position="20"/>
    </location>
</feature>
<evidence type="ECO:0008006" key="4">
    <source>
        <dbReference type="Google" id="ProtNLM"/>
    </source>
</evidence>